<sequence>MALELIGEVGICHGTSEPGFTSREAGLSIIFGPLAVARPAYPAMPTPISDPTT</sequence>
<comment type="caution">
    <text evidence="1">The sequence shown here is derived from an EMBL/GenBank/DDBJ whole genome shotgun (WGS) entry which is preliminary data.</text>
</comment>
<reference evidence="1 2" key="1">
    <citation type="submission" date="2019-06" db="EMBL/GenBank/DDBJ databases">
        <title>Sequencing the genomes of 1000 actinobacteria strains.</title>
        <authorList>
            <person name="Klenk H.-P."/>
        </authorList>
    </citation>
    <scope>NUCLEOTIDE SEQUENCE [LARGE SCALE GENOMIC DNA]</scope>
    <source>
        <strain evidence="1 2">DSM 45671</strain>
    </source>
</reference>
<dbReference type="EMBL" id="VIWU01000001">
    <property type="protein sequence ID" value="TWF77307.1"/>
    <property type="molecule type" value="Genomic_DNA"/>
</dbReference>
<evidence type="ECO:0000313" key="1">
    <source>
        <dbReference type="EMBL" id="TWF77307.1"/>
    </source>
</evidence>
<dbReference type="AlphaFoldDB" id="A0A561SR27"/>
<evidence type="ECO:0000313" key="2">
    <source>
        <dbReference type="Proteomes" id="UP000321261"/>
    </source>
</evidence>
<protein>
    <submittedName>
        <fullName evidence="1">Uncharacterized protein</fullName>
    </submittedName>
</protein>
<dbReference type="Proteomes" id="UP000321261">
    <property type="component" value="Unassembled WGS sequence"/>
</dbReference>
<name>A0A561SR27_9PSEU</name>
<organism evidence="1 2">
    <name type="scientific">Pseudonocardia hierapolitana</name>
    <dbReference type="NCBI Taxonomy" id="1128676"/>
    <lineage>
        <taxon>Bacteria</taxon>
        <taxon>Bacillati</taxon>
        <taxon>Actinomycetota</taxon>
        <taxon>Actinomycetes</taxon>
        <taxon>Pseudonocardiales</taxon>
        <taxon>Pseudonocardiaceae</taxon>
        <taxon>Pseudonocardia</taxon>
    </lineage>
</organism>
<accession>A0A561SR27</accession>
<proteinExistence type="predicted"/>
<keyword evidence="2" id="KW-1185">Reference proteome</keyword>
<gene>
    <name evidence="1" type="ORF">FHX44_113213</name>
</gene>